<dbReference type="Proteomes" id="UP000266089">
    <property type="component" value="Unassembled WGS sequence"/>
</dbReference>
<comment type="caution">
    <text evidence="2">The sequence shown here is derived from an EMBL/GenBank/DDBJ whole genome shotgun (WGS) entry which is preliminary data.</text>
</comment>
<sequence>MPKKTPGQYFLSKGISPSQLADRLELLYPLEREVLLARASGETLRAIGGRLDLTPEGVRQVEIRALKKLREEDNTAQIQGRRFRLAVEQRLGVPLEKAVEELPEPQPMLVLAYARGESLADLAPSLGLSIIEATVLRDQAVACLLGEDRGSRAGKWAELKAAVAAALIESPLTYDDLEARFPMSRRRLMKLMQELVNEGRAELSDEYPFRFLGVKPAQQALE</sequence>
<evidence type="ECO:0000313" key="3">
    <source>
        <dbReference type="Proteomes" id="UP000266089"/>
    </source>
</evidence>
<dbReference type="AlphaFoldDB" id="A0A399E6W6"/>
<organism evidence="2 3">
    <name type="scientific">Meiothermus taiwanensis</name>
    <dbReference type="NCBI Taxonomy" id="172827"/>
    <lineage>
        <taxon>Bacteria</taxon>
        <taxon>Thermotogati</taxon>
        <taxon>Deinococcota</taxon>
        <taxon>Deinococci</taxon>
        <taxon>Thermales</taxon>
        <taxon>Thermaceae</taxon>
        <taxon>Meiothermus</taxon>
    </lineage>
</organism>
<dbReference type="Pfam" id="PF04545">
    <property type="entry name" value="Sigma70_r4"/>
    <property type="match status" value="1"/>
</dbReference>
<dbReference type="InterPro" id="IPR007630">
    <property type="entry name" value="RNA_pol_sigma70_r4"/>
</dbReference>
<evidence type="ECO:0000313" key="2">
    <source>
        <dbReference type="EMBL" id="RIH78021.1"/>
    </source>
</evidence>
<accession>A0A399E6W6</accession>
<dbReference type="RefSeq" id="WP_027888853.1">
    <property type="nucleotide sequence ID" value="NZ_JBHSXZ010000070.1"/>
</dbReference>
<dbReference type="GO" id="GO:0006352">
    <property type="term" value="P:DNA-templated transcription initiation"/>
    <property type="evidence" value="ECO:0007669"/>
    <property type="project" value="InterPro"/>
</dbReference>
<feature type="domain" description="RNA polymerase sigma-70 region 4" evidence="1">
    <location>
        <begin position="25"/>
        <end position="71"/>
    </location>
</feature>
<dbReference type="SUPFAM" id="SSF88659">
    <property type="entry name" value="Sigma3 and sigma4 domains of RNA polymerase sigma factors"/>
    <property type="match status" value="1"/>
</dbReference>
<dbReference type="InterPro" id="IPR036388">
    <property type="entry name" value="WH-like_DNA-bd_sf"/>
</dbReference>
<dbReference type="OrthoDB" id="25837at2"/>
<reference evidence="2 3" key="1">
    <citation type="submission" date="2018-08" db="EMBL/GenBank/DDBJ databases">
        <title>Meiothermus cateniformans JCM 15151 genome sequencing project.</title>
        <authorList>
            <person name="Da Costa M.S."/>
            <person name="Albuquerque L."/>
            <person name="Raposo P."/>
            <person name="Froufe H.J.C."/>
            <person name="Barroso C.S."/>
            <person name="Egas C."/>
        </authorList>
    </citation>
    <scope>NUCLEOTIDE SEQUENCE [LARGE SCALE GENOMIC DNA]</scope>
    <source>
        <strain evidence="2 3">JCM 15151</strain>
    </source>
</reference>
<dbReference type="InterPro" id="IPR013324">
    <property type="entry name" value="RNA_pol_sigma_r3/r4-like"/>
</dbReference>
<dbReference type="GO" id="GO:0003700">
    <property type="term" value="F:DNA-binding transcription factor activity"/>
    <property type="evidence" value="ECO:0007669"/>
    <property type="project" value="InterPro"/>
</dbReference>
<proteinExistence type="predicted"/>
<dbReference type="EMBL" id="QWKX01000019">
    <property type="protein sequence ID" value="RIH78021.1"/>
    <property type="molecule type" value="Genomic_DNA"/>
</dbReference>
<gene>
    <name evidence="2" type="ORF">Mcate_01037</name>
</gene>
<evidence type="ECO:0000259" key="1">
    <source>
        <dbReference type="Pfam" id="PF04545"/>
    </source>
</evidence>
<name>A0A399E6W6_9DEIN</name>
<dbReference type="Gene3D" id="1.10.10.10">
    <property type="entry name" value="Winged helix-like DNA-binding domain superfamily/Winged helix DNA-binding domain"/>
    <property type="match status" value="1"/>
</dbReference>
<protein>
    <submittedName>
        <fullName evidence="2">RNA polymerase sigma factor, sigma-70 family</fullName>
    </submittedName>
</protein>